<sequence length="179" mass="17522">MLGLGAVSTMAFWTDTATVSTGGFVAGTLDLRVDGANEGKPAPYVANQLSALNLAPGESVAASFTVNNAGSVGFTYTATGTAAGVLGPNLRFTVRTNAVAGTIGTQAANNRVGSCTGGTPQVGPAALTGQSVIATPPTVAPGGSQTFCVVVTLDQNTPITQGGTTGTATFNLTATQVAP</sequence>
<evidence type="ECO:0000313" key="1">
    <source>
        <dbReference type="EMBL" id="EFQ83861.1"/>
    </source>
</evidence>
<gene>
    <name evidence="1" type="ORF">HMPREF0063_10577</name>
</gene>
<dbReference type="InterPro" id="IPR022121">
    <property type="entry name" value="Peptidase_M73_camelysin"/>
</dbReference>
<dbReference type="STRING" id="585531.HMPREF0063_10577"/>
<accession>E2S9D7</accession>
<name>E2S9D7_9ACTN</name>
<evidence type="ECO:0000313" key="2">
    <source>
        <dbReference type="Proteomes" id="UP000003111"/>
    </source>
</evidence>
<dbReference type="AlphaFoldDB" id="E2S9D7"/>
<keyword evidence="2" id="KW-1185">Reference proteome</keyword>
<evidence type="ECO:0008006" key="3">
    <source>
        <dbReference type="Google" id="ProtNLM"/>
    </source>
</evidence>
<protein>
    <recommendedName>
        <fullName evidence="3">Ribosomally synthesized peptide with SipW-like signal peptide</fullName>
    </recommendedName>
</protein>
<dbReference type="Pfam" id="PF12389">
    <property type="entry name" value="Peptidase_M73"/>
    <property type="match status" value="1"/>
</dbReference>
<dbReference type="NCBIfam" id="TIGR04088">
    <property type="entry name" value="cognate_SipW"/>
    <property type="match status" value="1"/>
</dbReference>
<dbReference type="Proteomes" id="UP000003111">
    <property type="component" value="Unassembled WGS sequence"/>
</dbReference>
<reference evidence="1" key="1">
    <citation type="submission" date="2010-08" db="EMBL/GenBank/DDBJ databases">
        <authorList>
            <person name="Muzny D."/>
            <person name="Qin X."/>
            <person name="Buhay C."/>
            <person name="Dugan-Rocha S."/>
            <person name="Ding Y."/>
            <person name="Chen G."/>
            <person name="Hawes A."/>
            <person name="Holder M."/>
            <person name="Jhangiani S."/>
            <person name="Johnson A."/>
            <person name="Khan Z."/>
            <person name="Li Z."/>
            <person name="Liu W."/>
            <person name="Liu X."/>
            <person name="Perez L."/>
            <person name="Shen H."/>
            <person name="Wang Q."/>
            <person name="Watt J."/>
            <person name="Xi L."/>
            <person name="Xin Y."/>
            <person name="Zhou J."/>
            <person name="Deng J."/>
            <person name="Jiang H."/>
            <person name="Liu Y."/>
            <person name="Qu J."/>
            <person name="Song X.-Z."/>
            <person name="Zhang L."/>
            <person name="Villasana D."/>
            <person name="Johnson A."/>
            <person name="Liu J."/>
            <person name="Liyanage D."/>
            <person name="Lorensuhewa L."/>
            <person name="Robinson T."/>
            <person name="Song A."/>
            <person name="Song B.-B."/>
            <person name="Dinh H."/>
            <person name="Thornton R."/>
            <person name="Coyle M."/>
            <person name="Francisco L."/>
            <person name="Jackson L."/>
            <person name="Javaid M."/>
            <person name="Korchina V."/>
            <person name="Kovar C."/>
            <person name="Mata R."/>
            <person name="Mathew T."/>
            <person name="Ngo R."/>
            <person name="Nguyen L."/>
            <person name="Nguyen N."/>
            <person name="Okwuonu G."/>
            <person name="Ongeri F."/>
            <person name="Pham C."/>
            <person name="Simmons D."/>
            <person name="Wilczek-Boney K."/>
            <person name="Hale W."/>
            <person name="Jakkamsetti A."/>
            <person name="Pham P."/>
            <person name="Ruth R."/>
            <person name="San Lucas F."/>
            <person name="Warren J."/>
            <person name="Zhang J."/>
            <person name="Zhao Z."/>
            <person name="Zhou C."/>
            <person name="Zhu D."/>
            <person name="Lee S."/>
            <person name="Bess C."/>
            <person name="Blankenburg K."/>
            <person name="Forbes L."/>
            <person name="Fu Q."/>
            <person name="Gubbala S."/>
            <person name="Hirani K."/>
            <person name="Jayaseelan J.C."/>
            <person name="Lara F."/>
            <person name="Munidasa M."/>
            <person name="Palculict T."/>
            <person name="Patil S."/>
            <person name="Pu L.-L."/>
            <person name="Saada N."/>
            <person name="Tang L."/>
            <person name="Weissenberger G."/>
            <person name="Zhu Y."/>
            <person name="Hemphill L."/>
            <person name="Shang Y."/>
            <person name="Youmans B."/>
            <person name="Ayvaz T."/>
            <person name="Ross M."/>
            <person name="Santibanez J."/>
            <person name="Aqrawi P."/>
            <person name="Gross S."/>
            <person name="Joshi V."/>
            <person name="Fowler G."/>
            <person name="Nazareth L."/>
            <person name="Reid J."/>
            <person name="Worley K."/>
            <person name="Petrosino J."/>
            <person name="Highlander S."/>
            <person name="Gibbs R."/>
        </authorList>
    </citation>
    <scope>NUCLEOTIDE SEQUENCE [LARGE SCALE GENOMIC DNA]</scope>
    <source>
        <strain evidence="1">DSM 15272</strain>
    </source>
</reference>
<proteinExistence type="predicted"/>
<organism evidence="1 2">
    <name type="scientific">Aeromicrobium marinum DSM 15272</name>
    <dbReference type="NCBI Taxonomy" id="585531"/>
    <lineage>
        <taxon>Bacteria</taxon>
        <taxon>Bacillati</taxon>
        <taxon>Actinomycetota</taxon>
        <taxon>Actinomycetes</taxon>
        <taxon>Propionibacteriales</taxon>
        <taxon>Nocardioidaceae</taxon>
        <taxon>Aeromicrobium</taxon>
    </lineage>
</organism>
<dbReference type="HOGENOM" id="CLU_116719_0_0_11"/>
<dbReference type="EMBL" id="ACLF03000003">
    <property type="protein sequence ID" value="EFQ83861.1"/>
    <property type="molecule type" value="Genomic_DNA"/>
</dbReference>
<dbReference type="eggNOG" id="ENOG5031YNV">
    <property type="taxonomic scope" value="Bacteria"/>
</dbReference>
<comment type="caution">
    <text evidence="1">The sequence shown here is derived from an EMBL/GenBank/DDBJ whole genome shotgun (WGS) entry which is preliminary data.</text>
</comment>
<dbReference type="InterPro" id="IPR023833">
    <property type="entry name" value="Signal_pept_SipW-depend-type"/>
</dbReference>